<evidence type="ECO:0000256" key="3">
    <source>
        <dbReference type="ARBA" id="ARBA00022729"/>
    </source>
</evidence>
<keyword evidence="3 4" id="KW-0732">Signal</keyword>
<evidence type="ECO:0000259" key="5">
    <source>
        <dbReference type="Pfam" id="PF13407"/>
    </source>
</evidence>
<dbReference type="RefSeq" id="WP_059066218.1">
    <property type="nucleotide sequence ID" value="NZ_JAOQJX010000018.1"/>
</dbReference>
<accession>A0ABT2TDY0</accession>
<dbReference type="InterPro" id="IPR028082">
    <property type="entry name" value="Peripla_BP_I"/>
</dbReference>
<gene>
    <name evidence="6" type="ORF">OCV51_11165</name>
</gene>
<keyword evidence="7" id="KW-1185">Reference proteome</keyword>
<comment type="subcellular location">
    <subcellularLocation>
        <location evidence="1">Cell envelope</location>
    </subcellularLocation>
</comment>
<evidence type="ECO:0000256" key="2">
    <source>
        <dbReference type="ARBA" id="ARBA00007639"/>
    </source>
</evidence>
<evidence type="ECO:0000313" key="6">
    <source>
        <dbReference type="EMBL" id="MCU6748206.1"/>
    </source>
</evidence>
<dbReference type="PANTHER" id="PTHR46847">
    <property type="entry name" value="D-ALLOSE-BINDING PERIPLASMIC PROTEIN-RELATED"/>
    <property type="match status" value="1"/>
</dbReference>
<dbReference type="Gene3D" id="3.40.50.2300">
    <property type="match status" value="2"/>
</dbReference>
<dbReference type="InterPro" id="IPR025997">
    <property type="entry name" value="SBP_2_dom"/>
</dbReference>
<feature type="domain" description="Periplasmic binding protein" evidence="5">
    <location>
        <begin position="44"/>
        <end position="304"/>
    </location>
</feature>
<feature type="chain" id="PRO_5046153654" evidence="4">
    <location>
        <begin position="22"/>
        <end position="350"/>
    </location>
</feature>
<dbReference type="EMBL" id="JAOQJX010000018">
    <property type="protein sequence ID" value="MCU6748206.1"/>
    <property type="molecule type" value="Genomic_DNA"/>
</dbReference>
<feature type="signal peptide" evidence="4">
    <location>
        <begin position="1"/>
        <end position="21"/>
    </location>
</feature>
<dbReference type="SUPFAM" id="SSF53822">
    <property type="entry name" value="Periplasmic binding protein-like I"/>
    <property type="match status" value="1"/>
</dbReference>
<dbReference type="Pfam" id="PF13407">
    <property type="entry name" value="Peripla_BP_4"/>
    <property type="match status" value="1"/>
</dbReference>
<evidence type="ECO:0000256" key="4">
    <source>
        <dbReference type="SAM" id="SignalP"/>
    </source>
</evidence>
<sequence length="350" mass="37726">MKKRSRVLAALLAGTMIMSLAACGSAGSDDKKESDGGSKGGYKIGLTNSFNGNSYRQQMEAYAQEAADELKESGEISEFTIVEANNDASKQVQQIENFILEGMDAIIIDPISATALTGAIQEASDAGIPCIIINDGPVESDAELCYQINFDTVDQMGTLTEYVCEAIGGKGKIIELRGTAGAEFDNIAHEGVMKTLENYPDIEVVAEVYTDWTGSKAQSELASVLPTLDQVDGVVTQGGDSYAAVQAFEAAGMDLPVIGGDNRGYFLKWWANEAPEGYDTLSVSSNPWDGATGVYVACDILSGEYDIPNEMIHPFAVVTKDQVQDYKDMGDEEIGTPTYDRDWVRENLYK</sequence>
<reference evidence="6 7" key="1">
    <citation type="journal article" date="2021" name="ISME Commun">
        <title>Automated analysis of genomic sequences facilitates high-throughput and comprehensive description of bacteria.</title>
        <authorList>
            <person name="Hitch T.C.A."/>
        </authorList>
    </citation>
    <scope>NUCLEOTIDE SEQUENCE [LARGE SCALE GENOMIC DNA]</scope>
    <source>
        <strain evidence="6 7">H2_18</strain>
    </source>
</reference>
<proteinExistence type="inferred from homology"/>
<dbReference type="PROSITE" id="PS51257">
    <property type="entry name" value="PROKAR_LIPOPROTEIN"/>
    <property type="match status" value="1"/>
</dbReference>
<comment type="caution">
    <text evidence="6">The sequence shown here is derived from an EMBL/GenBank/DDBJ whole genome shotgun (WGS) entry which is preliminary data.</text>
</comment>
<comment type="similarity">
    <text evidence="2">Belongs to the bacterial solute-binding protein 2 family.</text>
</comment>
<dbReference type="PANTHER" id="PTHR46847:SF1">
    <property type="entry name" value="D-ALLOSE-BINDING PERIPLASMIC PROTEIN-RELATED"/>
    <property type="match status" value="1"/>
</dbReference>
<evidence type="ECO:0000313" key="7">
    <source>
        <dbReference type="Proteomes" id="UP001652394"/>
    </source>
</evidence>
<name>A0ABT2TDY0_9FIRM</name>
<dbReference type="CDD" id="cd19997">
    <property type="entry name" value="PBP1_ABC_sugar_binding-like"/>
    <property type="match status" value="1"/>
</dbReference>
<dbReference type="Proteomes" id="UP001652394">
    <property type="component" value="Unassembled WGS sequence"/>
</dbReference>
<evidence type="ECO:0000256" key="1">
    <source>
        <dbReference type="ARBA" id="ARBA00004196"/>
    </source>
</evidence>
<organism evidence="6 7">
    <name type="scientific">Faecalicatena acetigenes</name>
    <dbReference type="NCBI Taxonomy" id="2981790"/>
    <lineage>
        <taxon>Bacteria</taxon>
        <taxon>Bacillati</taxon>
        <taxon>Bacillota</taxon>
        <taxon>Clostridia</taxon>
        <taxon>Lachnospirales</taxon>
        <taxon>Lachnospiraceae</taxon>
        <taxon>Faecalicatena</taxon>
    </lineage>
</organism>
<protein>
    <submittedName>
        <fullName evidence="6">ABC transporter substrate-binding protein</fullName>
    </submittedName>
</protein>